<reference evidence="6" key="3">
    <citation type="submission" date="2025-09" db="UniProtKB">
        <authorList>
            <consortium name="Ensembl"/>
        </authorList>
    </citation>
    <scope>IDENTIFICATION</scope>
    <source>
        <strain evidence="6">Glennie</strain>
    </source>
</reference>
<dbReference type="PANTHER" id="PTHR23266">
    <property type="entry name" value="IMMUNOGLOBULIN HEAVY CHAIN"/>
    <property type="match status" value="1"/>
</dbReference>
<dbReference type="HOGENOM" id="CLU_077975_5_2_1"/>
<dbReference type="GeneTree" id="ENSGT01050000244936"/>
<evidence type="ECO:0000259" key="5">
    <source>
        <dbReference type="SMART" id="SM00406"/>
    </source>
</evidence>
<accession>F6TB98</accession>
<evidence type="ECO:0000256" key="1">
    <source>
        <dbReference type="ARBA" id="ARBA00022859"/>
    </source>
</evidence>
<dbReference type="InterPro" id="IPR036179">
    <property type="entry name" value="Ig-like_dom_sf"/>
</dbReference>
<feature type="domain" description="Immunoglobulin V-set" evidence="5">
    <location>
        <begin position="1"/>
        <end position="66"/>
    </location>
</feature>
<dbReference type="InterPro" id="IPR013783">
    <property type="entry name" value="Ig-like_fold"/>
</dbReference>
<keyword evidence="7" id="KW-1185">Reference proteome</keyword>
<proteinExistence type="predicted"/>
<dbReference type="InParanoid" id="F6TB98"/>
<dbReference type="GO" id="GO:0005576">
    <property type="term" value="C:extracellular region"/>
    <property type="evidence" value="ECO:0007669"/>
    <property type="project" value="UniProtKB-ARBA"/>
</dbReference>
<feature type="region of interest" description="Disordered" evidence="4">
    <location>
        <begin position="73"/>
        <end position="100"/>
    </location>
</feature>
<keyword evidence="3" id="KW-1280">Immunoglobulin</keyword>
<evidence type="ECO:0000256" key="4">
    <source>
        <dbReference type="SAM" id="MobiDB-lite"/>
    </source>
</evidence>
<evidence type="ECO:0000256" key="3">
    <source>
        <dbReference type="ARBA" id="ARBA00043265"/>
    </source>
</evidence>
<dbReference type="Bgee" id="ENSOANG00000003004">
    <property type="expression patterns" value="Expressed in adult mammalian kidney and 2 other cell types or tissues"/>
</dbReference>
<dbReference type="GO" id="GO:0019814">
    <property type="term" value="C:immunoglobulin complex"/>
    <property type="evidence" value="ECO:0007669"/>
    <property type="project" value="UniProtKB-KW"/>
</dbReference>
<evidence type="ECO:0000256" key="2">
    <source>
        <dbReference type="ARBA" id="ARBA00023130"/>
    </source>
</evidence>
<dbReference type="GO" id="GO:0003823">
    <property type="term" value="F:antigen binding"/>
    <property type="evidence" value="ECO:0000318"/>
    <property type="project" value="GO_Central"/>
</dbReference>
<dbReference type="OMA" id="ARYICYS"/>
<evidence type="ECO:0000313" key="6">
    <source>
        <dbReference type="Ensembl" id="ENSOANP00000004765.2"/>
    </source>
</evidence>
<sequence>MYWYRETPGKSLEFVSSISKGDGSDKLYADAVKGRFTISRDNTNSRLYLEMDRLRVEDTARYICYSDIEGKEGHHQQLAEPADGLSEDDENRPKYRRLPQ</sequence>
<dbReference type="Pfam" id="PF07686">
    <property type="entry name" value="V-set"/>
    <property type="match status" value="1"/>
</dbReference>
<reference evidence="6 7" key="1">
    <citation type="journal article" date="2008" name="Nature">
        <title>Genome analysis of the platypus reveals unique signatures of evolution.</title>
        <authorList>
            <person name="Warren W.C."/>
            <person name="Hillier L.W."/>
            <person name="Marshall Graves J.A."/>
            <person name="Birney E."/>
            <person name="Ponting C.P."/>
            <person name="Grutzner F."/>
            <person name="Belov K."/>
            <person name="Miller W."/>
            <person name="Clarke L."/>
            <person name="Chinwalla A.T."/>
            <person name="Yang S.P."/>
            <person name="Heger A."/>
            <person name="Locke D.P."/>
            <person name="Miethke P."/>
            <person name="Waters P.D."/>
            <person name="Veyrunes F."/>
            <person name="Fulton L."/>
            <person name="Fulton B."/>
            <person name="Graves T."/>
            <person name="Wallis J."/>
            <person name="Puente X.S."/>
            <person name="Lopez-Otin C."/>
            <person name="Ordonez G.R."/>
            <person name="Eichler E.E."/>
            <person name="Chen L."/>
            <person name="Cheng Z."/>
            <person name="Deakin J.E."/>
            <person name="Alsop A."/>
            <person name="Thompson K."/>
            <person name="Kirby P."/>
            <person name="Papenfuss A.T."/>
            <person name="Wakefield M.J."/>
            <person name="Olender T."/>
            <person name="Lancet D."/>
            <person name="Huttley G.A."/>
            <person name="Smit A.F."/>
            <person name="Pask A."/>
            <person name="Temple-Smith P."/>
            <person name="Batzer M.A."/>
            <person name="Walker J.A."/>
            <person name="Konkel M.K."/>
            <person name="Harris R.S."/>
            <person name="Whittington C.M."/>
            <person name="Wong E.S."/>
            <person name="Gemmell N.J."/>
            <person name="Buschiazzo E."/>
            <person name="Vargas Jentzsch I.M."/>
            <person name="Merkel A."/>
            <person name="Schmitz J."/>
            <person name="Zemann A."/>
            <person name="Churakov G."/>
            <person name="Kriegs J.O."/>
            <person name="Brosius J."/>
            <person name="Murchison E.P."/>
            <person name="Sachidanandam R."/>
            <person name="Smith C."/>
            <person name="Hannon G.J."/>
            <person name="Tsend-Ayush E."/>
            <person name="McMillan D."/>
            <person name="Attenborough R."/>
            <person name="Rens W."/>
            <person name="Ferguson-Smith M."/>
            <person name="Lefevre C.M."/>
            <person name="Sharp J.A."/>
            <person name="Nicholas K.R."/>
            <person name="Ray D.A."/>
            <person name="Kube M."/>
            <person name="Reinhardt R."/>
            <person name="Pringle T.H."/>
            <person name="Taylor J."/>
            <person name="Jones R.C."/>
            <person name="Nixon B."/>
            <person name="Dacheux J.L."/>
            <person name="Niwa H."/>
            <person name="Sekita Y."/>
            <person name="Huang X."/>
            <person name="Stark A."/>
            <person name="Kheradpour P."/>
            <person name="Kellis M."/>
            <person name="Flicek P."/>
            <person name="Chen Y."/>
            <person name="Webber C."/>
            <person name="Hardison R."/>
            <person name="Nelson J."/>
            <person name="Hallsworth-Pepin K."/>
            <person name="Delehaunty K."/>
            <person name="Markovic C."/>
            <person name="Minx P."/>
            <person name="Feng Y."/>
            <person name="Kremitzki C."/>
            <person name="Mitreva M."/>
            <person name="Glasscock J."/>
            <person name="Wylie T."/>
            <person name="Wohldmann P."/>
            <person name="Thiru P."/>
            <person name="Nhan M.N."/>
            <person name="Pohl C.S."/>
            <person name="Smith S.M."/>
            <person name="Hou S."/>
            <person name="Nefedov M."/>
            <person name="de Jong P.J."/>
            <person name="Renfree M.B."/>
            <person name="Mardis E.R."/>
            <person name="Wilson R.K."/>
        </authorList>
    </citation>
    <scope>NUCLEOTIDE SEQUENCE [LARGE SCALE GENOMIC DNA]</scope>
    <source>
        <strain evidence="6 7">Glennie</strain>
    </source>
</reference>
<keyword evidence="2" id="KW-1064">Adaptive immunity</keyword>
<keyword evidence="1" id="KW-0391">Immunity</keyword>
<dbReference type="Proteomes" id="UP000002279">
    <property type="component" value="Chromosome 2"/>
</dbReference>
<dbReference type="InterPro" id="IPR050199">
    <property type="entry name" value="IgHV"/>
</dbReference>
<dbReference type="InterPro" id="IPR013106">
    <property type="entry name" value="Ig_V-set"/>
</dbReference>
<dbReference type="Ensembl" id="ENSOANT00000004766.2">
    <property type="protein sequence ID" value="ENSOANP00000004765.2"/>
    <property type="gene ID" value="ENSOANG00000003004.2"/>
</dbReference>
<reference evidence="6" key="2">
    <citation type="submission" date="2025-08" db="UniProtKB">
        <authorList>
            <consortium name="Ensembl"/>
        </authorList>
    </citation>
    <scope>IDENTIFICATION</scope>
    <source>
        <strain evidence="6">Glennie</strain>
    </source>
</reference>
<dbReference type="eggNOG" id="ENOG502S5S3">
    <property type="taxonomic scope" value="Eukaryota"/>
</dbReference>
<dbReference type="Gene3D" id="2.60.40.10">
    <property type="entry name" value="Immunoglobulins"/>
    <property type="match status" value="1"/>
</dbReference>
<evidence type="ECO:0000313" key="7">
    <source>
        <dbReference type="Proteomes" id="UP000002279"/>
    </source>
</evidence>
<dbReference type="SMART" id="SM00406">
    <property type="entry name" value="IGv"/>
    <property type="match status" value="1"/>
</dbReference>
<dbReference type="AlphaFoldDB" id="F6TB98"/>
<dbReference type="SUPFAM" id="SSF48726">
    <property type="entry name" value="Immunoglobulin"/>
    <property type="match status" value="1"/>
</dbReference>
<name>F6TB98_ORNAN</name>
<protein>
    <recommendedName>
        <fullName evidence="5">Immunoglobulin V-set domain-containing protein</fullName>
    </recommendedName>
</protein>
<dbReference type="STRING" id="9258.ENSOANP00000004765"/>
<organism evidence="6 7">
    <name type="scientific">Ornithorhynchus anatinus</name>
    <name type="common">Duckbill platypus</name>
    <dbReference type="NCBI Taxonomy" id="9258"/>
    <lineage>
        <taxon>Eukaryota</taxon>
        <taxon>Metazoa</taxon>
        <taxon>Chordata</taxon>
        <taxon>Craniata</taxon>
        <taxon>Vertebrata</taxon>
        <taxon>Euteleostomi</taxon>
        <taxon>Mammalia</taxon>
        <taxon>Monotremata</taxon>
        <taxon>Ornithorhynchidae</taxon>
        <taxon>Ornithorhynchus</taxon>
    </lineage>
</organism>
<dbReference type="GO" id="GO:0016064">
    <property type="term" value="P:immunoglobulin mediated immune response"/>
    <property type="evidence" value="ECO:0000318"/>
    <property type="project" value="GO_Central"/>
</dbReference>